<evidence type="ECO:0000313" key="2">
    <source>
        <dbReference type="Proteomes" id="UP000290287"/>
    </source>
</evidence>
<dbReference type="Proteomes" id="UP000290287">
    <property type="component" value="Unassembled WGS sequence"/>
</dbReference>
<name>A0A4Q0Z059_9GAMM</name>
<protein>
    <submittedName>
        <fullName evidence="1">Uncharacterized protein</fullName>
    </submittedName>
</protein>
<evidence type="ECO:0000313" key="1">
    <source>
        <dbReference type="EMBL" id="RXJ74791.1"/>
    </source>
</evidence>
<proteinExistence type="predicted"/>
<comment type="caution">
    <text evidence="1">The sequence shown here is derived from an EMBL/GenBank/DDBJ whole genome shotgun (WGS) entry which is preliminary data.</text>
</comment>
<dbReference type="EMBL" id="PEIB01000001">
    <property type="protein sequence ID" value="RXJ74791.1"/>
    <property type="molecule type" value="Genomic_DNA"/>
</dbReference>
<organism evidence="1 2">
    <name type="scientific">Veronia nyctiphanis</name>
    <dbReference type="NCBI Taxonomy" id="1278244"/>
    <lineage>
        <taxon>Bacteria</taxon>
        <taxon>Pseudomonadati</taxon>
        <taxon>Pseudomonadota</taxon>
        <taxon>Gammaproteobacteria</taxon>
        <taxon>Vibrionales</taxon>
        <taxon>Vibrionaceae</taxon>
        <taxon>Veronia</taxon>
    </lineage>
</organism>
<dbReference type="AlphaFoldDB" id="A0A4Q0Z059"/>
<accession>A0A4Q0Z059</accession>
<gene>
    <name evidence="1" type="ORF">CS022_00780</name>
</gene>
<keyword evidence="2" id="KW-1185">Reference proteome</keyword>
<reference evidence="1 2" key="1">
    <citation type="submission" date="2017-10" db="EMBL/GenBank/DDBJ databases">
        <title>Nyctiphanis sp. nov., isolated from the stomach of the euphausiid Nyctiphanes simplex (Hansen, 1911) in the Gulf of California.</title>
        <authorList>
            <person name="Gomez-Gil B."/>
            <person name="Aguilar-Mendez M."/>
            <person name="Lopez-Cortes A."/>
            <person name="Gomez-Gutierrez J."/>
            <person name="Roque A."/>
            <person name="Lang E."/>
            <person name="Gonzalez-Castillo A."/>
        </authorList>
    </citation>
    <scope>NUCLEOTIDE SEQUENCE [LARGE SCALE GENOMIC DNA]</scope>
    <source>
        <strain evidence="1 2">CAIM 600</strain>
    </source>
</reference>
<sequence length="65" mass="7381">MEKKPECLFYIRDDALLAWLKLQKNISGNLGKRRDLTTNIVEALIFAGFAGIASTWRANLRSRGQ</sequence>